<proteinExistence type="predicted"/>
<feature type="transmembrane region" description="Helical" evidence="1">
    <location>
        <begin position="6"/>
        <end position="27"/>
    </location>
</feature>
<keyword evidence="1" id="KW-0472">Membrane</keyword>
<keyword evidence="1" id="KW-0812">Transmembrane</keyword>
<reference evidence="2" key="1">
    <citation type="journal article" date="2014" name="Genome Biol. Evol.">
        <title>Pangenome evidence for extensive interdomain horizontal transfer affecting lineage core and shell genes in uncultured planktonic thaumarchaeota and euryarchaeota.</title>
        <authorList>
            <person name="Deschamps P."/>
            <person name="Zivanovic Y."/>
            <person name="Moreira D."/>
            <person name="Rodriguez-Valera F."/>
            <person name="Lopez-Garcia P."/>
        </authorList>
    </citation>
    <scope>NUCLEOTIDE SEQUENCE</scope>
</reference>
<name>A0A075IC75_9EURY</name>
<evidence type="ECO:0000256" key="1">
    <source>
        <dbReference type="SAM" id="Phobius"/>
    </source>
</evidence>
<keyword evidence="1" id="KW-1133">Transmembrane helix</keyword>
<accession>A0A075IC75</accession>
<sequence length="192" mass="22265">MELLATFLMIADFSLAVFFVVLFHWLYHTGKISLAYLYAFWLGTLIGSTWEFTFLFLGPEFLHGAVEWPWGLDGWPRKVSHSIWDGAIFMFGVYLCHRWIDGELFQKFNSKELGIMSSWGIFQELSVEYLFNGRVWIYEPLPWNPVIIPTLPGSAPMSPGYTLIPQAVWVIAPVVFYIGFMWLVKRYANSES</sequence>
<dbReference type="AlphaFoldDB" id="A0A075IC75"/>
<organism evidence="2">
    <name type="scientific">uncultured marine group II/III euryarchaeote SAT1000_51_D10</name>
    <dbReference type="NCBI Taxonomy" id="1456587"/>
    <lineage>
        <taxon>Archaea</taxon>
        <taxon>Methanobacteriati</taxon>
        <taxon>Methanobacteriota</taxon>
        <taxon>environmental samples</taxon>
    </lineage>
</organism>
<feature type="transmembrane region" description="Helical" evidence="1">
    <location>
        <begin position="34"/>
        <end position="57"/>
    </location>
</feature>
<feature type="transmembrane region" description="Helical" evidence="1">
    <location>
        <begin position="163"/>
        <end position="184"/>
    </location>
</feature>
<evidence type="ECO:0000313" key="2">
    <source>
        <dbReference type="EMBL" id="AIF25474.1"/>
    </source>
</evidence>
<protein>
    <submittedName>
        <fullName evidence="2">Uncharacterized protein</fullName>
    </submittedName>
</protein>
<dbReference type="EMBL" id="KF901291">
    <property type="protein sequence ID" value="AIF25474.1"/>
    <property type="molecule type" value="Genomic_DNA"/>
</dbReference>